<sequence>MEKSWKHCSSIFADGHARSSALGHLKITDVHTGGLFVRLMNSSQDKELAIGNHYLQQNLNNHKVASYQFPPNLIMPAKYTVTAIAWYTPIHWKQTWEKLETDTEFNRSSTGPSQKSTVYLPTSIVPITKGKQDQQEKGTSSWQVKYIPALQRVKEIPPTLFPIRSPWCHSPDTPGHPYNPLTELYRAPNARPRRATGCRHHSAWPAAFPFPGIK</sequence>
<proteinExistence type="predicted"/>
<protein>
    <submittedName>
        <fullName evidence="2">Lamin tail domain-containing protein 1</fullName>
    </submittedName>
</protein>
<gene>
    <name evidence="2" type="primary">LMNTD1</name>
</gene>
<keyword evidence="1" id="KW-1185">Reference proteome</keyword>
<accession>A0AC55CXW8</accession>
<evidence type="ECO:0000313" key="2">
    <source>
        <dbReference type="RefSeq" id="XP_045144342.1"/>
    </source>
</evidence>
<organism evidence="1 2">
    <name type="scientific">Echinops telfairi</name>
    <name type="common">Lesser hedgehog tenrec</name>
    <dbReference type="NCBI Taxonomy" id="9371"/>
    <lineage>
        <taxon>Eukaryota</taxon>
        <taxon>Metazoa</taxon>
        <taxon>Chordata</taxon>
        <taxon>Craniata</taxon>
        <taxon>Vertebrata</taxon>
        <taxon>Euteleostomi</taxon>
        <taxon>Mammalia</taxon>
        <taxon>Eutheria</taxon>
        <taxon>Afrotheria</taxon>
        <taxon>Tenrecidae</taxon>
        <taxon>Tenrecinae</taxon>
        <taxon>Echinops</taxon>
    </lineage>
</organism>
<name>A0AC55CXW8_ECHTE</name>
<evidence type="ECO:0000313" key="1">
    <source>
        <dbReference type="Proteomes" id="UP000694863"/>
    </source>
</evidence>
<dbReference type="RefSeq" id="XP_045144342.1">
    <property type="nucleotide sequence ID" value="XM_045288407.1"/>
</dbReference>
<reference evidence="2" key="1">
    <citation type="submission" date="2025-08" db="UniProtKB">
        <authorList>
            <consortium name="RefSeq"/>
        </authorList>
    </citation>
    <scope>IDENTIFICATION</scope>
</reference>
<dbReference type="Proteomes" id="UP000694863">
    <property type="component" value="Unplaced"/>
</dbReference>